<name>A0A4Q7CNU7_9STAP</name>
<evidence type="ECO:0000313" key="1">
    <source>
        <dbReference type="EMBL" id="RZI03431.1"/>
    </source>
</evidence>
<sequence length="67" mass="7944">MRTTFIFSSFRCSSFWNCHDLILLKIQTQNLCYCLENNDYNTLYCTSNSIAFHHKIVVIFEALDRLS</sequence>
<dbReference type="AlphaFoldDB" id="A0A4Q7CNU7"/>
<reference evidence="1 2" key="1">
    <citation type="submission" date="2018-11" db="EMBL/GenBank/DDBJ databases">
        <title>Genomic profiling of Staphylococcus species from a Poultry farm system in KwaZulu-Natal, South Africa.</title>
        <authorList>
            <person name="Amoako D.G."/>
            <person name="Somboro A.M."/>
            <person name="Abia A.L.K."/>
            <person name="Bester L.A."/>
            <person name="Essack S.Y."/>
        </authorList>
    </citation>
    <scope>NUCLEOTIDE SEQUENCE [LARGE SCALE GENOMIC DNA]</scope>
    <source>
        <strain evidence="1 2">SA11</strain>
    </source>
</reference>
<accession>A0A4Q7CNU7</accession>
<dbReference type="EMBL" id="RQTE01000064">
    <property type="protein sequence ID" value="RZI03431.1"/>
    <property type="molecule type" value="Genomic_DNA"/>
</dbReference>
<organism evidence="1 2">
    <name type="scientific">Staphylococcus condimenti</name>
    <dbReference type="NCBI Taxonomy" id="70255"/>
    <lineage>
        <taxon>Bacteria</taxon>
        <taxon>Bacillati</taxon>
        <taxon>Bacillota</taxon>
        <taxon>Bacilli</taxon>
        <taxon>Bacillales</taxon>
        <taxon>Staphylococcaceae</taxon>
        <taxon>Staphylococcus</taxon>
    </lineage>
</organism>
<gene>
    <name evidence="1" type="ORF">EIG99_03665</name>
</gene>
<comment type="caution">
    <text evidence="1">The sequence shown here is derived from an EMBL/GenBank/DDBJ whole genome shotgun (WGS) entry which is preliminary data.</text>
</comment>
<dbReference type="OrthoDB" id="2405462at2"/>
<dbReference type="Proteomes" id="UP000293854">
    <property type="component" value="Unassembled WGS sequence"/>
</dbReference>
<evidence type="ECO:0000313" key="2">
    <source>
        <dbReference type="Proteomes" id="UP000293854"/>
    </source>
</evidence>
<proteinExistence type="predicted"/>
<protein>
    <submittedName>
        <fullName evidence="1">Uncharacterized protein</fullName>
    </submittedName>
</protein>